<feature type="compositionally biased region" description="Acidic residues" evidence="8">
    <location>
        <begin position="559"/>
        <end position="569"/>
    </location>
</feature>
<dbReference type="PROSITE" id="PS50071">
    <property type="entry name" value="HOMEOBOX_2"/>
    <property type="match status" value="1"/>
</dbReference>
<evidence type="ECO:0000256" key="8">
    <source>
        <dbReference type="SAM" id="MobiDB-lite"/>
    </source>
</evidence>
<keyword evidence="5 6" id="KW-0371">Homeobox</keyword>
<feature type="compositionally biased region" description="Basic and acidic residues" evidence="8">
    <location>
        <begin position="609"/>
        <end position="621"/>
    </location>
</feature>
<dbReference type="Gene3D" id="3.90.180.10">
    <property type="entry name" value="Medium-chain alcohol dehydrogenases, catalytic domain"/>
    <property type="match status" value="1"/>
</dbReference>
<evidence type="ECO:0000256" key="1">
    <source>
        <dbReference type="ARBA" id="ARBA00001947"/>
    </source>
</evidence>
<dbReference type="InterPro" id="IPR009057">
    <property type="entry name" value="Homeodomain-like_sf"/>
</dbReference>
<dbReference type="EMBL" id="JBBXMP010000001">
    <property type="protein sequence ID" value="KAL0072637.1"/>
    <property type="molecule type" value="Genomic_DNA"/>
</dbReference>
<reference evidence="10 11" key="1">
    <citation type="submission" date="2024-05" db="EMBL/GenBank/DDBJ databases">
        <title>A draft genome resource for the thread blight pathogen Marasmius tenuissimus strain MS-2.</title>
        <authorList>
            <person name="Yulfo-Soto G.E."/>
            <person name="Baruah I.K."/>
            <person name="Amoako-Attah I."/>
            <person name="Bukari Y."/>
            <person name="Meinhardt L.W."/>
            <person name="Bailey B.A."/>
            <person name="Cohen S.P."/>
        </authorList>
    </citation>
    <scope>NUCLEOTIDE SEQUENCE [LARGE SCALE GENOMIC DNA]</scope>
    <source>
        <strain evidence="10 11">MS-2</strain>
    </source>
</reference>
<accession>A0ABR3AGY4</accession>
<dbReference type="SUPFAM" id="SSF46689">
    <property type="entry name" value="Homeodomain-like"/>
    <property type="match status" value="1"/>
</dbReference>
<dbReference type="Pfam" id="PF00107">
    <property type="entry name" value="ADH_zinc_N"/>
    <property type="match status" value="1"/>
</dbReference>
<dbReference type="InterPro" id="IPR002328">
    <property type="entry name" value="ADH_Zn_CS"/>
</dbReference>
<evidence type="ECO:0000256" key="4">
    <source>
        <dbReference type="ARBA" id="ARBA00023002"/>
    </source>
</evidence>
<dbReference type="InterPro" id="IPR013154">
    <property type="entry name" value="ADH-like_N"/>
</dbReference>
<dbReference type="InterPro" id="IPR013149">
    <property type="entry name" value="ADH-like_C"/>
</dbReference>
<feature type="compositionally biased region" description="Polar residues" evidence="8">
    <location>
        <begin position="482"/>
        <end position="497"/>
    </location>
</feature>
<evidence type="ECO:0000256" key="3">
    <source>
        <dbReference type="ARBA" id="ARBA00022833"/>
    </source>
</evidence>
<dbReference type="InterPro" id="IPR036291">
    <property type="entry name" value="NAD(P)-bd_dom_sf"/>
</dbReference>
<dbReference type="InterPro" id="IPR011032">
    <property type="entry name" value="GroES-like_sf"/>
</dbReference>
<feature type="compositionally biased region" description="Basic and acidic residues" evidence="8">
    <location>
        <begin position="409"/>
        <end position="429"/>
    </location>
</feature>
<feature type="region of interest" description="Disordered" evidence="8">
    <location>
        <begin position="550"/>
        <end position="569"/>
    </location>
</feature>
<dbReference type="PROSITE" id="PS00059">
    <property type="entry name" value="ADH_ZINC"/>
    <property type="match status" value="1"/>
</dbReference>
<comment type="subcellular location">
    <subcellularLocation>
        <location evidence="5 6">Nucleus</location>
    </subcellularLocation>
</comment>
<protein>
    <recommendedName>
        <fullName evidence="9">Homeobox domain-containing protein</fullName>
    </recommendedName>
</protein>
<dbReference type="Gene3D" id="1.10.10.60">
    <property type="entry name" value="Homeodomain-like"/>
    <property type="match status" value="1"/>
</dbReference>
<dbReference type="InterPro" id="IPR047109">
    <property type="entry name" value="CAD-like"/>
</dbReference>
<evidence type="ECO:0000256" key="6">
    <source>
        <dbReference type="RuleBase" id="RU000682"/>
    </source>
</evidence>
<organism evidence="10 11">
    <name type="scientific">Marasmius tenuissimus</name>
    <dbReference type="NCBI Taxonomy" id="585030"/>
    <lineage>
        <taxon>Eukaryota</taxon>
        <taxon>Fungi</taxon>
        <taxon>Dikarya</taxon>
        <taxon>Basidiomycota</taxon>
        <taxon>Agaricomycotina</taxon>
        <taxon>Agaricomycetes</taxon>
        <taxon>Agaricomycetidae</taxon>
        <taxon>Agaricales</taxon>
        <taxon>Marasmiineae</taxon>
        <taxon>Marasmiaceae</taxon>
        <taxon>Marasmius</taxon>
    </lineage>
</organism>
<feature type="compositionally biased region" description="Polar residues" evidence="8">
    <location>
        <begin position="594"/>
        <end position="603"/>
    </location>
</feature>
<feature type="DNA-binding region" description="Homeobox" evidence="5">
    <location>
        <begin position="351"/>
        <end position="410"/>
    </location>
</feature>
<dbReference type="Proteomes" id="UP001437256">
    <property type="component" value="Unassembled WGS sequence"/>
</dbReference>
<keyword evidence="5 6" id="KW-0539">Nucleus</keyword>
<evidence type="ECO:0000313" key="10">
    <source>
        <dbReference type="EMBL" id="KAL0072637.1"/>
    </source>
</evidence>
<dbReference type="SUPFAM" id="SSF51735">
    <property type="entry name" value="NAD(P)-binding Rossmann-fold domains"/>
    <property type="match status" value="1"/>
</dbReference>
<comment type="similarity">
    <text evidence="7">Belongs to the zinc-containing alcohol dehydrogenase family.</text>
</comment>
<dbReference type="SMART" id="SM00829">
    <property type="entry name" value="PKS_ER"/>
    <property type="match status" value="1"/>
</dbReference>
<dbReference type="CDD" id="cd00086">
    <property type="entry name" value="homeodomain"/>
    <property type="match status" value="1"/>
</dbReference>
<keyword evidence="5 6" id="KW-0238">DNA-binding</keyword>
<evidence type="ECO:0000256" key="2">
    <source>
        <dbReference type="ARBA" id="ARBA00022723"/>
    </source>
</evidence>
<name>A0ABR3AGY4_9AGAR</name>
<comment type="caution">
    <text evidence="10">The sequence shown here is derived from an EMBL/GenBank/DDBJ whole genome shotgun (WGS) entry which is preliminary data.</text>
</comment>
<dbReference type="PROSITE" id="PS00065">
    <property type="entry name" value="D_2_HYDROXYACID_DH_1"/>
    <property type="match status" value="1"/>
</dbReference>
<dbReference type="InterPro" id="IPR029752">
    <property type="entry name" value="D-isomer_DH_CS1"/>
</dbReference>
<proteinExistence type="inferred from homology"/>
<feature type="region of interest" description="Disordered" evidence="8">
    <location>
        <begin position="409"/>
        <end position="507"/>
    </location>
</feature>
<dbReference type="SUPFAM" id="SSF50129">
    <property type="entry name" value="GroES-like"/>
    <property type="match status" value="1"/>
</dbReference>
<dbReference type="SMART" id="SM00389">
    <property type="entry name" value="HOX"/>
    <property type="match status" value="1"/>
</dbReference>
<keyword evidence="4" id="KW-0560">Oxidoreductase</keyword>
<feature type="domain" description="Homeobox" evidence="9">
    <location>
        <begin position="349"/>
        <end position="409"/>
    </location>
</feature>
<dbReference type="Pfam" id="PF00046">
    <property type="entry name" value="Homeodomain"/>
    <property type="match status" value="1"/>
</dbReference>
<feature type="region of interest" description="Disordered" evidence="8">
    <location>
        <begin position="576"/>
        <end position="661"/>
    </location>
</feature>
<dbReference type="Pfam" id="PF08240">
    <property type="entry name" value="ADH_N"/>
    <property type="match status" value="1"/>
</dbReference>
<dbReference type="Gene3D" id="3.40.50.720">
    <property type="entry name" value="NAD(P)-binding Rossmann-like Domain"/>
    <property type="match status" value="1"/>
</dbReference>
<keyword evidence="11" id="KW-1185">Reference proteome</keyword>
<dbReference type="InterPro" id="IPR020843">
    <property type="entry name" value="ER"/>
</dbReference>
<dbReference type="PANTHER" id="PTHR42683">
    <property type="entry name" value="ALDEHYDE REDUCTASE"/>
    <property type="match status" value="1"/>
</dbReference>
<feature type="compositionally biased region" description="Low complexity" evidence="8">
    <location>
        <begin position="438"/>
        <end position="457"/>
    </location>
</feature>
<evidence type="ECO:0000256" key="5">
    <source>
        <dbReference type="PROSITE-ProRule" id="PRU00108"/>
    </source>
</evidence>
<sequence>MVYSGTTFRGSESGKVVKSSFRREKLEPDEVVIEVTHSGLCGTDIHYLKRDMVLGHEGVGIAVEVGAGCTRVKKGDRVGWGYPQSTCMHCDQCTSGHDQWCKKARMYGQADFDQGSFGTLAIRKEQWVFQIPDTMKAEHAAPLMCGGATVFTPLIEYARPIDRVGVVGIGGLGHLAIQFAAKMGCDVVVFSGTDSKRDEAMKLGANEFYATKGVKDYSTLGLKKPLDHLLITSSVAPEHLDTYYSILDQRAKIFPLTVTSGDITTAQQPTTLTGVQIIGSKIASRYIQSKMLDFAARNDVSPMVELFPLNEEGANEAIKKLQEGNAMSVISPSSSLTSVEDMNAAVARRQIGPSKKRFSHAQTMMLENMYKHNSRPSRQERETLSKAGQIDIKSVTIWFQNKRQSERKVARAELEGSHHQQQQQRERRGSGHKRKHSSSPGSHHSSTSRLTPVSPRHVPLPPTPPVVFSSSFPPAIRPSLEQVASRSELAQSPSEPQTPRKRDPRMPIWECMPASPPIPVESPPAREFVEFGKLKRSITLEWACARRRMAEKEGGATMPDEEEEEDDEVDRIMQEKARAKAQPAHRQPHHTHTRGGSASIPTQTKRKLERSMTWDTGDVRRSAKRANNSTPLVPSGLRRTESHSHHHHPTTPATPEDDDDIMRAALALCGLGRGRGEA</sequence>
<gene>
    <name evidence="10" type="ORF">AAF712_000400</name>
</gene>
<evidence type="ECO:0000313" key="11">
    <source>
        <dbReference type="Proteomes" id="UP001437256"/>
    </source>
</evidence>
<comment type="cofactor">
    <cofactor evidence="1 7">
        <name>Zn(2+)</name>
        <dbReference type="ChEBI" id="CHEBI:29105"/>
    </cofactor>
</comment>
<dbReference type="CDD" id="cd05283">
    <property type="entry name" value="CAD1"/>
    <property type="match status" value="1"/>
</dbReference>
<dbReference type="InterPro" id="IPR001356">
    <property type="entry name" value="HD"/>
</dbReference>
<keyword evidence="3 7" id="KW-0862">Zinc</keyword>
<keyword evidence="2 7" id="KW-0479">Metal-binding</keyword>
<evidence type="ECO:0000256" key="7">
    <source>
        <dbReference type="RuleBase" id="RU361277"/>
    </source>
</evidence>
<evidence type="ECO:0000259" key="9">
    <source>
        <dbReference type="PROSITE" id="PS50071"/>
    </source>
</evidence>